<comment type="caution">
    <text evidence="5">The sequence shown here is derived from an EMBL/GenBank/DDBJ whole genome shotgun (WGS) entry which is preliminary data.</text>
</comment>
<dbReference type="Proteomes" id="UP000230790">
    <property type="component" value="Unassembled WGS sequence"/>
</dbReference>
<comment type="similarity">
    <text evidence="1">Belongs to the Gfo/Idh/MocA family.</text>
</comment>
<accession>A0A2M8Q9X6</accession>
<dbReference type="GO" id="GO:0016491">
    <property type="term" value="F:oxidoreductase activity"/>
    <property type="evidence" value="ECO:0007669"/>
    <property type="project" value="UniProtKB-KW"/>
</dbReference>
<dbReference type="Pfam" id="PF01408">
    <property type="entry name" value="GFO_IDH_MocA"/>
    <property type="match status" value="1"/>
</dbReference>
<evidence type="ECO:0000313" key="6">
    <source>
        <dbReference type="Proteomes" id="UP000230790"/>
    </source>
</evidence>
<dbReference type="InterPro" id="IPR000683">
    <property type="entry name" value="Gfo/Idh/MocA-like_OxRdtase_N"/>
</dbReference>
<dbReference type="PANTHER" id="PTHR43708:SF5">
    <property type="entry name" value="CONSERVED EXPRESSED OXIDOREDUCTASE (EUROFUNG)-RELATED"/>
    <property type="match status" value="1"/>
</dbReference>
<dbReference type="PANTHER" id="PTHR43708">
    <property type="entry name" value="CONSERVED EXPRESSED OXIDOREDUCTASE (EUROFUNG)"/>
    <property type="match status" value="1"/>
</dbReference>
<feature type="domain" description="Gfo/Idh/MocA-like oxidoreductase N-terminal" evidence="3">
    <location>
        <begin position="26"/>
        <end position="142"/>
    </location>
</feature>
<evidence type="ECO:0000256" key="1">
    <source>
        <dbReference type="ARBA" id="ARBA00010928"/>
    </source>
</evidence>
<evidence type="ECO:0000313" key="5">
    <source>
        <dbReference type="EMBL" id="PJF46601.1"/>
    </source>
</evidence>
<dbReference type="InterPro" id="IPR004104">
    <property type="entry name" value="Gfo/Idh/MocA-like_OxRdtase_C"/>
</dbReference>
<gene>
    <name evidence="5" type="ORF">CUN48_12950</name>
</gene>
<proteinExistence type="inferred from homology"/>
<dbReference type="SUPFAM" id="SSF55347">
    <property type="entry name" value="Glyceraldehyde-3-phosphate dehydrogenase-like, C-terminal domain"/>
    <property type="match status" value="1"/>
</dbReference>
<dbReference type="Pfam" id="PF02894">
    <property type="entry name" value="GFO_IDH_MocA_C"/>
    <property type="match status" value="1"/>
</dbReference>
<dbReference type="EMBL" id="PGTN01000126">
    <property type="protein sequence ID" value="PJF46601.1"/>
    <property type="molecule type" value="Genomic_DNA"/>
</dbReference>
<dbReference type="InterPro" id="IPR036291">
    <property type="entry name" value="NAD(P)-bd_dom_sf"/>
</dbReference>
<dbReference type="AlphaFoldDB" id="A0A2M8Q9X6"/>
<keyword evidence="2" id="KW-0560">Oxidoreductase</keyword>
<reference evidence="5 6" key="1">
    <citation type="submission" date="2017-11" db="EMBL/GenBank/DDBJ databases">
        <title>Evolution of Phototrophy in the Chloroflexi Phylum Driven by Horizontal Gene Transfer.</title>
        <authorList>
            <person name="Ward L.M."/>
            <person name="Hemp J."/>
            <person name="Shih P.M."/>
            <person name="Mcglynn S.E."/>
            <person name="Fischer W."/>
        </authorList>
    </citation>
    <scope>NUCLEOTIDE SEQUENCE [LARGE SCALE GENOMIC DNA]</scope>
    <source>
        <strain evidence="5">JP3_7</strain>
    </source>
</reference>
<dbReference type="Gene3D" id="3.30.360.10">
    <property type="entry name" value="Dihydrodipicolinate Reductase, domain 2"/>
    <property type="match status" value="1"/>
</dbReference>
<dbReference type="GO" id="GO:0000166">
    <property type="term" value="F:nucleotide binding"/>
    <property type="evidence" value="ECO:0007669"/>
    <property type="project" value="InterPro"/>
</dbReference>
<feature type="domain" description="Gfo/Idh/MocA-like oxidoreductase C-terminal" evidence="4">
    <location>
        <begin position="155"/>
        <end position="358"/>
    </location>
</feature>
<evidence type="ECO:0000259" key="4">
    <source>
        <dbReference type="Pfam" id="PF02894"/>
    </source>
</evidence>
<name>A0A2M8Q9X6_9CHLR</name>
<organism evidence="5 6">
    <name type="scientific">Candidatus Thermofonsia Clade 3 bacterium</name>
    <dbReference type="NCBI Taxonomy" id="2364212"/>
    <lineage>
        <taxon>Bacteria</taxon>
        <taxon>Bacillati</taxon>
        <taxon>Chloroflexota</taxon>
        <taxon>Candidatus Thermofontia</taxon>
        <taxon>Candidatus Thermofonsia Clade 3</taxon>
    </lineage>
</organism>
<dbReference type="InterPro" id="IPR051317">
    <property type="entry name" value="Gfo/Idh/MocA_oxidoreduct"/>
</dbReference>
<evidence type="ECO:0000259" key="3">
    <source>
        <dbReference type="Pfam" id="PF01408"/>
    </source>
</evidence>
<sequence>MDGDAMTRTINPDYKPKLPPKTDYGIGIVGCGGIVNYAHLVAYKNNGLKVVACYDVNPEAARKTAEAHGIPRVYQQLDDLLADPSVEIVDIAVQPWHQRAIAERALAAGKHLLCQKPLSDTFEDAVAIAEAGRRANRKVAVNQQMRWDAGIAAARDLIAKGVIGQPTDAQIQVSTNTPWHMWPWLAESPRLEVLYHSIHYLDAMRSLFGDPAWVTSRHAKYPKQGAKAETKTITILDYADGLQAMVAVNHHDESPDGYAIFRFLGTEGIIKGTIGLMYNYPHGRPDTFEVHLHADKPEDWHVVPLEGMWIPDAFIGPMASLMEAIQADGTPATDATDNLNTLRIVEAAYRSAAENRSIRPAEI</sequence>
<protein>
    <submittedName>
        <fullName evidence="5">Gfo/Idh/MocA family oxidoreductase</fullName>
    </submittedName>
</protein>
<dbReference type="Gene3D" id="3.40.50.720">
    <property type="entry name" value="NAD(P)-binding Rossmann-like Domain"/>
    <property type="match status" value="1"/>
</dbReference>
<evidence type="ECO:0000256" key="2">
    <source>
        <dbReference type="ARBA" id="ARBA00023002"/>
    </source>
</evidence>
<dbReference type="SUPFAM" id="SSF51735">
    <property type="entry name" value="NAD(P)-binding Rossmann-fold domains"/>
    <property type="match status" value="1"/>
</dbReference>